<evidence type="ECO:0000313" key="2">
    <source>
        <dbReference type="Proteomes" id="UP000509579"/>
    </source>
</evidence>
<organism evidence="1 2">
    <name type="scientific">Comamonas antarctica</name>
    <dbReference type="NCBI Taxonomy" id="2743470"/>
    <lineage>
        <taxon>Bacteria</taxon>
        <taxon>Pseudomonadati</taxon>
        <taxon>Pseudomonadota</taxon>
        <taxon>Betaproteobacteria</taxon>
        <taxon>Burkholderiales</taxon>
        <taxon>Comamonadaceae</taxon>
        <taxon>Comamonas</taxon>
    </lineage>
</organism>
<dbReference type="Proteomes" id="UP000509579">
    <property type="component" value="Plasmid unnamed2"/>
</dbReference>
<keyword evidence="1" id="KW-0614">Plasmid</keyword>
<accession>A0A6N1XAF5</accession>
<dbReference type="EMBL" id="CP054842">
    <property type="protein sequence ID" value="QKV55708.1"/>
    <property type="molecule type" value="Genomic_DNA"/>
</dbReference>
<keyword evidence="2" id="KW-1185">Reference proteome</keyword>
<dbReference type="RefSeq" id="WP_175506494.1">
    <property type="nucleotide sequence ID" value="NZ_CP054842.1"/>
</dbReference>
<sequence length="143" mass="16323">MHAQTDSLQETHTTWNDDPILMPGGALHGEASPVFRLTSYFPYYEAHPYLMPDAWQALLDCFLPLVREHCDRIILWNRPGAKARRGKRIFEADWRPFHHLSSLQNDVESGIFTGFSFNGGAILDEMRKTRPGLAPWTHVTGGF</sequence>
<dbReference type="AlphaFoldDB" id="A0A6N1XAF5"/>
<proteinExistence type="predicted"/>
<evidence type="ECO:0000313" key="1">
    <source>
        <dbReference type="EMBL" id="QKV55708.1"/>
    </source>
</evidence>
<geneLocation type="plasmid" evidence="1 2">
    <name>unnamed2</name>
</geneLocation>
<protein>
    <submittedName>
        <fullName evidence="1">Uncharacterized protein</fullName>
    </submittedName>
</protein>
<dbReference type="KEGG" id="aant:HUK68_22405"/>
<name>A0A6N1XAF5_9BURK</name>
<reference evidence="1 2" key="1">
    <citation type="submission" date="2020-06" db="EMBL/GenBank/DDBJ databases">
        <title>Acidovorax antarctica sp. nov., isolated from Corinth ice sheet soil, Antarctic Fields Peninsula.</title>
        <authorList>
            <person name="Xu Q."/>
            <person name="Peng F."/>
        </authorList>
    </citation>
    <scope>NUCLEOTIDE SEQUENCE [LARGE SCALE GENOMIC DNA]</scope>
    <source>
        <strain evidence="1 2">16-35-5</strain>
        <plasmid evidence="1 2">unnamed2</plasmid>
    </source>
</reference>
<gene>
    <name evidence="1" type="ORF">HUK68_22405</name>
</gene>